<dbReference type="Pfam" id="PF02195">
    <property type="entry name" value="ParB_N"/>
    <property type="match status" value="1"/>
</dbReference>
<feature type="region of interest" description="Disordered" evidence="2">
    <location>
        <begin position="647"/>
        <end position="677"/>
    </location>
</feature>
<dbReference type="Proteomes" id="UP000219068">
    <property type="component" value="Unassembled WGS sequence"/>
</dbReference>
<evidence type="ECO:0000313" key="5">
    <source>
        <dbReference type="Proteomes" id="UP000219068"/>
    </source>
</evidence>
<evidence type="ECO:0000256" key="1">
    <source>
        <dbReference type="ARBA" id="ARBA00006295"/>
    </source>
</evidence>
<evidence type="ECO:0000259" key="3">
    <source>
        <dbReference type="SMART" id="SM00470"/>
    </source>
</evidence>
<dbReference type="PANTHER" id="PTHR33375">
    <property type="entry name" value="CHROMOSOME-PARTITIONING PROTEIN PARB-RELATED"/>
    <property type="match status" value="1"/>
</dbReference>
<dbReference type="EMBL" id="OBMM01000004">
    <property type="protein sequence ID" value="SOC24738.1"/>
    <property type="molecule type" value="Genomic_DNA"/>
</dbReference>
<comment type="similarity">
    <text evidence="1">Belongs to the ParB family.</text>
</comment>
<protein>
    <submittedName>
        <fullName evidence="4">Chromosome partitioning protein, ParB family</fullName>
    </submittedName>
</protein>
<dbReference type="SUPFAM" id="SSF110849">
    <property type="entry name" value="ParB/Sulfiredoxin"/>
    <property type="match status" value="1"/>
</dbReference>
<dbReference type="CDD" id="cd16406">
    <property type="entry name" value="ParB_N_like"/>
    <property type="match status" value="1"/>
</dbReference>
<feature type="domain" description="ParB-like N-terminal" evidence="3">
    <location>
        <begin position="13"/>
        <end position="114"/>
    </location>
</feature>
<feature type="compositionally biased region" description="Acidic residues" evidence="2">
    <location>
        <begin position="411"/>
        <end position="420"/>
    </location>
</feature>
<dbReference type="GO" id="GO:0007059">
    <property type="term" value="P:chromosome segregation"/>
    <property type="evidence" value="ECO:0007669"/>
    <property type="project" value="TreeGrafter"/>
</dbReference>
<sequence length="677" mass="75948">MTNRKKISLSRSQDIPFDKLVMSERNVRHVRAGISIEELAEDIARRTLLQSLSVRPVTDDDGKETGRYEIQAGGRRYRALEYLVKQKRLAKNAAIPCVIREDGLLEEDSLAENVQRINLHPLDQFRAFQTLSEKGLSVEDIAARFFVTAKIVRQRLKLASVLPKLLDLYAEEELTLEQLMAFSVTDDQARQEQVWDSVRQAYNQEPYYIRRLLTEDTVRVTDKRVRFVGLEAYEEAGGVVMRDLFSQVDEGWLQDVALLEKLVATGLEAERDAIADEGWKWIEAAVDFPYGHTIGLERISGEVEPLSDEETAQQDALRNELAGIEERYFVDQDEDLPEEVDKRLGEIEAELEAFDNRAVLYAPDDIVKAGVFISLESDGSVRIERGFVKPEDQEQDDDTAFDPDQSGEPQTGDESDESENVPDTAIDGADEPDEPRVKPLSDRLVLELTAYRTLALRNALAGDPDIAFLAALHVLVLQSFYHYGSGSCLQITLKSSGFSVQPPDLNDSPAASDIAARHENWERQMPDDPDHLWAALCEMDMDSRMAVFAHCVSLTLYAVSEPWNRHSDAVRHADILADVLKLDMAASGWKPTADNYLSRVPKNHILEAVTEALGADAAQRIDHLKKGDMVREAEQLLIDTGWVPEPLRTAELEPQTQTASEHEQDDVPSEPAATAAE</sequence>
<reference evidence="4 5" key="1">
    <citation type="submission" date="2017-08" db="EMBL/GenBank/DDBJ databases">
        <authorList>
            <person name="de Groot N.N."/>
        </authorList>
    </citation>
    <scope>NUCLEOTIDE SEQUENCE [LARGE SCALE GENOMIC DNA]</scope>
    <source>
        <strain evidence="4 5">USBA 78</strain>
    </source>
</reference>
<dbReference type="Gene3D" id="1.10.10.2830">
    <property type="match status" value="1"/>
</dbReference>
<dbReference type="InterPro" id="IPR003115">
    <property type="entry name" value="ParB_N"/>
</dbReference>
<dbReference type="PANTHER" id="PTHR33375:SF7">
    <property type="entry name" value="CHROMOSOME 2-PARTITIONING PROTEIN PARB-RELATED"/>
    <property type="match status" value="1"/>
</dbReference>
<dbReference type="InterPro" id="IPR036086">
    <property type="entry name" value="ParB/Sulfiredoxin_sf"/>
</dbReference>
<accession>A0A285TP84</accession>
<dbReference type="InterPro" id="IPR050336">
    <property type="entry name" value="Chromosome_partition/occlusion"/>
</dbReference>
<gene>
    <name evidence="4" type="ORF">SAMN05428964_104386</name>
</gene>
<dbReference type="AlphaFoldDB" id="A0A285TP84"/>
<dbReference type="GO" id="GO:0005694">
    <property type="term" value="C:chromosome"/>
    <property type="evidence" value="ECO:0007669"/>
    <property type="project" value="TreeGrafter"/>
</dbReference>
<evidence type="ECO:0000256" key="2">
    <source>
        <dbReference type="SAM" id="MobiDB-lite"/>
    </source>
</evidence>
<name>A0A285TP84_9PROT</name>
<dbReference type="RefSeq" id="WP_097052548.1">
    <property type="nucleotide sequence ID" value="NZ_OBMM01000004.1"/>
</dbReference>
<organism evidence="4 5">
    <name type="scientific">Thalassospira xiamenensis</name>
    <dbReference type="NCBI Taxonomy" id="220697"/>
    <lineage>
        <taxon>Bacteria</taxon>
        <taxon>Pseudomonadati</taxon>
        <taxon>Pseudomonadota</taxon>
        <taxon>Alphaproteobacteria</taxon>
        <taxon>Rhodospirillales</taxon>
        <taxon>Thalassospiraceae</taxon>
        <taxon>Thalassospira</taxon>
    </lineage>
</organism>
<dbReference type="Gene3D" id="3.90.1530.30">
    <property type="match status" value="1"/>
</dbReference>
<evidence type="ECO:0000313" key="4">
    <source>
        <dbReference type="EMBL" id="SOC24738.1"/>
    </source>
</evidence>
<dbReference type="FunFam" id="1.10.10.2830:FF:000001">
    <property type="entry name" value="Chromosome partitioning protein ParB"/>
    <property type="match status" value="1"/>
</dbReference>
<dbReference type="FunFam" id="3.90.1530.30:FF:000002">
    <property type="entry name" value="Chromosome partitioning protein ParB"/>
    <property type="match status" value="1"/>
</dbReference>
<dbReference type="SMART" id="SM00470">
    <property type="entry name" value="ParB"/>
    <property type="match status" value="1"/>
</dbReference>
<proteinExistence type="inferred from homology"/>
<feature type="region of interest" description="Disordered" evidence="2">
    <location>
        <begin position="386"/>
        <end position="438"/>
    </location>
</feature>
<dbReference type="SUPFAM" id="SSF109709">
    <property type="entry name" value="KorB DNA-binding domain-like"/>
    <property type="match status" value="1"/>
</dbReference>